<comment type="similarity">
    <text evidence="2 4">Belongs to the eukaryotic RPB8 RNA polymerase subunit family.</text>
</comment>
<dbReference type="GO" id="GO:0006351">
    <property type="term" value="P:DNA-templated transcription"/>
    <property type="evidence" value="ECO:0007669"/>
    <property type="project" value="UniProtKB-UniRule"/>
</dbReference>
<dbReference type="Gene3D" id="2.40.50.140">
    <property type="entry name" value="Nucleic acid-binding proteins"/>
    <property type="match status" value="1"/>
</dbReference>
<dbReference type="OrthoDB" id="20018at2759"/>
<dbReference type="PANTHER" id="PTHR10917">
    <property type="entry name" value="DNA-DIRECTED RNA POLYMERASES I, II, AND III SUBUNIT RPABC3"/>
    <property type="match status" value="1"/>
</dbReference>
<dbReference type="FunCoup" id="A0A3N4L5Z0">
    <property type="interactions" value="799"/>
</dbReference>
<dbReference type="AlphaFoldDB" id="A0A3N4L5Z0"/>
<dbReference type="Pfam" id="PF03870">
    <property type="entry name" value="RNA_pol_Rpb8"/>
    <property type="match status" value="1"/>
</dbReference>
<comment type="function">
    <text evidence="4">DNA-dependent RNA polymerase catalyzes the transcription of DNA into RNA using the four ribonucleoside triphosphates as substrates. Common component of RNA polymerases I, II and III which synthesize ribosomal RNA precursors, mRNA precursors and many functional non-coding RNAs, and small RNAs, such as 5S rRNA and tRNAs, respectively.</text>
</comment>
<evidence type="ECO:0000256" key="2">
    <source>
        <dbReference type="ARBA" id="ARBA00008912"/>
    </source>
</evidence>
<reference evidence="5 6" key="1">
    <citation type="journal article" date="2018" name="Nat. Ecol. Evol.">
        <title>Pezizomycetes genomes reveal the molecular basis of ectomycorrhizal truffle lifestyle.</title>
        <authorList>
            <person name="Murat C."/>
            <person name="Payen T."/>
            <person name="Noel B."/>
            <person name="Kuo A."/>
            <person name="Morin E."/>
            <person name="Chen J."/>
            <person name="Kohler A."/>
            <person name="Krizsan K."/>
            <person name="Balestrini R."/>
            <person name="Da Silva C."/>
            <person name="Montanini B."/>
            <person name="Hainaut M."/>
            <person name="Levati E."/>
            <person name="Barry K.W."/>
            <person name="Belfiori B."/>
            <person name="Cichocki N."/>
            <person name="Clum A."/>
            <person name="Dockter R.B."/>
            <person name="Fauchery L."/>
            <person name="Guy J."/>
            <person name="Iotti M."/>
            <person name="Le Tacon F."/>
            <person name="Lindquist E.A."/>
            <person name="Lipzen A."/>
            <person name="Malagnac F."/>
            <person name="Mello A."/>
            <person name="Molinier V."/>
            <person name="Miyauchi S."/>
            <person name="Poulain J."/>
            <person name="Riccioni C."/>
            <person name="Rubini A."/>
            <person name="Sitrit Y."/>
            <person name="Splivallo R."/>
            <person name="Traeger S."/>
            <person name="Wang M."/>
            <person name="Zifcakova L."/>
            <person name="Wipf D."/>
            <person name="Zambonelli A."/>
            <person name="Paolocci F."/>
            <person name="Nowrousian M."/>
            <person name="Ottonello S."/>
            <person name="Baldrian P."/>
            <person name="Spatafora J.W."/>
            <person name="Henrissat B."/>
            <person name="Nagy L.G."/>
            <person name="Aury J.M."/>
            <person name="Wincker P."/>
            <person name="Grigoriev I.V."/>
            <person name="Bonfante P."/>
            <person name="Martin F.M."/>
        </authorList>
    </citation>
    <scope>NUCLEOTIDE SEQUENCE [LARGE SCALE GENOMIC DNA]</scope>
    <source>
        <strain evidence="5 6">ATCC MYA-4762</strain>
    </source>
</reference>
<dbReference type="Proteomes" id="UP000267821">
    <property type="component" value="Unassembled WGS sequence"/>
</dbReference>
<dbReference type="GO" id="GO:0005665">
    <property type="term" value="C:RNA polymerase II, core complex"/>
    <property type="evidence" value="ECO:0007669"/>
    <property type="project" value="UniProtKB-UniRule"/>
</dbReference>
<gene>
    <name evidence="5" type="ORF">L211DRAFT_831784</name>
</gene>
<comment type="subcellular location">
    <subcellularLocation>
        <location evidence="1">Nucleus</location>
    </subcellularLocation>
</comment>
<evidence type="ECO:0000256" key="1">
    <source>
        <dbReference type="ARBA" id="ARBA00004123"/>
    </source>
</evidence>
<dbReference type="GO" id="GO:0005736">
    <property type="term" value="C:RNA polymerase I complex"/>
    <property type="evidence" value="ECO:0007669"/>
    <property type="project" value="TreeGrafter"/>
</dbReference>
<keyword evidence="3 4" id="KW-0539">Nucleus</keyword>
<accession>A0A3N4L5Z0</accession>
<dbReference type="SUPFAM" id="SSF50249">
    <property type="entry name" value="Nucleic acid-binding proteins"/>
    <property type="match status" value="1"/>
</dbReference>
<organism evidence="5 6">
    <name type="scientific">Terfezia boudieri ATCC MYA-4762</name>
    <dbReference type="NCBI Taxonomy" id="1051890"/>
    <lineage>
        <taxon>Eukaryota</taxon>
        <taxon>Fungi</taxon>
        <taxon>Dikarya</taxon>
        <taxon>Ascomycota</taxon>
        <taxon>Pezizomycotina</taxon>
        <taxon>Pezizomycetes</taxon>
        <taxon>Pezizales</taxon>
        <taxon>Pezizaceae</taxon>
        <taxon>Terfezia</taxon>
    </lineage>
</organism>
<evidence type="ECO:0000313" key="5">
    <source>
        <dbReference type="EMBL" id="RPB18273.1"/>
    </source>
</evidence>
<proteinExistence type="inferred from homology"/>
<keyword evidence="6" id="KW-1185">Reference proteome</keyword>
<dbReference type="InterPro" id="IPR012340">
    <property type="entry name" value="NA-bd_OB-fold"/>
</dbReference>
<dbReference type="EMBL" id="ML121653">
    <property type="protein sequence ID" value="RPB18273.1"/>
    <property type="molecule type" value="Genomic_DNA"/>
</dbReference>
<dbReference type="InterPro" id="IPR005570">
    <property type="entry name" value="RPABC3"/>
</dbReference>
<name>A0A3N4L5Z0_9PEZI</name>
<evidence type="ECO:0000313" key="6">
    <source>
        <dbReference type="Proteomes" id="UP000267821"/>
    </source>
</evidence>
<evidence type="ECO:0000256" key="4">
    <source>
        <dbReference type="PIRNR" id="PIRNR000779"/>
    </source>
</evidence>
<dbReference type="SMART" id="SM00658">
    <property type="entry name" value="RPOL8c"/>
    <property type="match status" value="1"/>
</dbReference>
<dbReference type="GO" id="GO:0003899">
    <property type="term" value="F:DNA-directed RNA polymerase activity"/>
    <property type="evidence" value="ECO:0007669"/>
    <property type="project" value="UniProtKB-UniRule"/>
</dbReference>
<dbReference type="PANTHER" id="PTHR10917:SF0">
    <property type="entry name" value="DNA-DIRECTED RNA POLYMERASES I, II, AND III SUBUNIT RPABC3"/>
    <property type="match status" value="1"/>
</dbReference>
<evidence type="ECO:0000256" key="3">
    <source>
        <dbReference type="ARBA" id="ARBA00023242"/>
    </source>
</evidence>
<protein>
    <recommendedName>
        <fullName evidence="4">DNA-directed RNA polymerases I, II, and III subunit RPABC3</fullName>
    </recommendedName>
</protein>
<dbReference type="GO" id="GO:0005666">
    <property type="term" value="C:RNA polymerase III complex"/>
    <property type="evidence" value="ECO:0007669"/>
    <property type="project" value="TreeGrafter"/>
</dbReference>
<sequence>MSDSLLLDESLRITSINNAKYDRVSRIFASRDDLTFHLDIHHELFPCFEDDTLQLVLATTLSLDGRKDDEASGWREVVDGEGSLADGFDYVCFGKVYRFEEGGENIKVFASFGGLLMFLEGPHKRLSNLRQDNIYLLLKK</sequence>
<dbReference type="PIRSF" id="PIRSF000779">
    <property type="entry name" value="RNA_pol_Rpb8"/>
    <property type="match status" value="1"/>
</dbReference>
<dbReference type="STRING" id="1051890.A0A3N4L5Z0"/>
<dbReference type="InParanoid" id="A0A3N4L5Z0"/>
<dbReference type="FunFam" id="2.40.50.140:FF:000191">
    <property type="entry name" value="DNA-directed RNA polymerases I, II, and III subunit RPABC3"/>
    <property type="match status" value="1"/>
</dbReference>